<dbReference type="InterPro" id="IPR036890">
    <property type="entry name" value="HATPase_C_sf"/>
</dbReference>
<dbReference type="CDD" id="cd00082">
    <property type="entry name" value="HisKA"/>
    <property type="match status" value="1"/>
</dbReference>
<feature type="domain" description="PAS" evidence="7">
    <location>
        <begin position="249"/>
        <end position="324"/>
    </location>
</feature>
<evidence type="ECO:0000259" key="8">
    <source>
        <dbReference type="PROSITE" id="PS50113"/>
    </source>
</evidence>
<comment type="catalytic activity">
    <reaction evidence="1">
        <text>ATP + protein L-histidine = ADP + protein N-phospho-L-histidine.</text>
        <dbReference type="EC" id="2.7.13.3"/>
    </reaction>
</comment>
<dbReference type="Proteomes" id="UP000576082">
    <property type="component" value="Unassembled WGS sequence"/>
</dbReference>
<dbReference type="SUPFAM" id="SSF47384">
    <property type="entry name" value="Homodimeric domain of signal transducing histidine kinase"/>
    <property type="match status" value="1"/>
</dbReference>
<protein>
    <recommendedName>
        <fullName evidence="2">histidine kinase</fullName>
        <ecNumber evidence="2">2.7.13.3</ecNumber>
    </recommendedName>
</protein>
<dbReference type="InterPro" id="IPR000700">
    <property type="entry name" value="PAS-assoc_C"/>
</dbReference>
<accession>A0A7X9RVS1</accession>
<dbReference type="InterPro" id="IPR004358">
    <property type="entry name" value="Sig_transdc_His_kin-like_C"/>
</dbReference>
<dbReference type="InterPro" id="IPR003661">
    <property type="entry name" value="HisK_dim/P_dom"/>
</dbReference>
<keyword evidence="5" id="KW-0418">Kinase</keyword>
<dbReference type="Pfam" id="PF08447">
    <property type="entry name" value="PAS_3"/>
    <property type="match status" value="1"/>
</dbReference>
<evidence type="ECO:0000313" key="9">
    <source>
        <dbReference type="EMBL" id="NME69607.1"/>
    </source>
</evidence>
<feature type="domain" description="PAC" evidence="8">
    <location>
        <begin position="329"/>
        <end position="382"/>
    </location>
</feature>
<dbReference type="Gene3D" id="1.10.287.130">
    <property type="match status" value="1"/>
</dbReference>
<keyword evidence="3" id="KW-0597">Phosphoprotein</keyword>
<gene>
    <name evidence="9" type="ORF">HHU12_16635</name>
</gene>
<dbReference type="Pfam" id="PF00512">
    <property type="entry name" value="HisKA"/>
    <property type="match status" value="1"/>
</dbReference>
<name>A0A7X9RVS1_9BACT</name>
<dbReference type="SUPFAM" id="SSF55785">
    <property type="entry name" value="PYP-like sensor domain (PAS domain)"/>
    <property type="match status" value="3"/>
</dbReference>
<dbReference type="NCBIfam" id="TIGR00229">
    <property type="entry name" value="sensory_box"/>
    <property type="match status" value="2"/>
</dbReference>
<dbReference type="Pfam" id="PF02518">
    <property type="entry name" value="HATPase_c"/>
    <property type="match status" value="1"/>
</dbReference>
<keyword evidence="10" id="KW-1185">Reference proteome</keyword>
<evidence type="ECO:0000256" key="2">
    <source>
        <dbReference type="ARBA" id="ARBA00012438"/>
    </source>
</evidence>
<evidence type="ECO:0000259" key="6">
    <source>
        <dbReference type="PROSITE" id="PS50109"/>
    </source>
</evidence>
<dbReference type="CDD" id="cd00130">
    <property type="entry name" value="PAS"/>
    <property type="match status" value="2"/>
</dbReference>
<dbReference type="Gene3D" id="3.30.565.10">
    <property type="entry name" value="Histidine kinase-like ATPase, C-terminal domain"/>
    <property type="match status" value="1"/>
</dbReference>
<organism evidence="9 10">
    <name type="scientific">Flammeovirga aprica JL-4</name>
    <dbReference type="NCBI Taxonomy" id="694437"/>
    <lineage>
        <taxon>Bacteria</taxon>
        <taxon>Pseudomonadati</taxon>
        <taxon>Bacteroidota</taxon>
        <taxon>Cytophagia</taxon>
        <taxon>Cytophagales</taxon>
        <taxon>Flammeovirgaceae</taxon>
        <taxon>Flammeovirga</taxon>
    </lineage>
</organism>
<dbReference type="InterPro" id="IPR036097">
    <property type="entry name" value="HisK_dim/P_sf"/>
</dbReference>
<dbReference type="PRINTS" id="PR00344">
    <property type="entry name" value="BCTRLSENSOR"/>
</dbReference>
<feature type="domain" description="PAS" evidence="7">
    <location>
        <begin position="7"/>
        <end position="53"/>
    </location>
</feature>
<evidence type="ECO:0000256" key="1">
    <source>
        <dbReference type="ARBA" id="ARBA00000085"/>
    </source>
</evidence>
<evidence type="ECO:0000313" key="10">
    <source>
        <dbReference type="Proteomes" id="UP000576082"/>
    </source>
</evidence>
<dbReference type="InterPro" id="IPR052162">
    <property type="entry name" value="Sensor_kinase/Photoreceptor"/>
</dbReference>
<dbReference type="InterPro" id="IPR003594">
    <property type="entry name" value="HATPase_dom"/>
</dbReference>
<evidence type="ECO:0000256" key="5">
    <source>
        <dbReference type="ARBA" id="ARBA00022777"/>
    </source>
</evidence>
<dbReference type="SMART" id="SM00388">
    <property type="entry name" value="HisKA"/>
    <property type="match status" value="1"/>
</dbReference>
<keyword evidence="4" id="KW-0808">Transferase</keyword>
<comment type="caution">
    <text evidence="9">The sequence shown here is derived from an EMBL/GenBank/DDBJ whole genome shotgun (WGS) entry which is preliminary data.</text>
</comment>
<dbReference type="Gene3D" id="3.30.450.20">
    <property type="entry name" value="PAS domain"/>
    <property type="match status" value="3"/>
</dbReference>
<dbReference type="EC" id="2.7.13.3" evidence="2"/>
<dbReference type="EMBL" id="JABANE010000044">
    <property type="protein sequence ID" value="NME69607.1"/>
    <property type="molecule type" value="Genomic_DNA"/>
</dbReference>
<reference evidence="9 10" key="1">
    <citation type="submission" date="2020-04" db="EMBL/GenBank/DDBJ databases">
        <title>Flammeovirga sp. SR4, a novel species isolated from seawater.</title>
        <authorList>
            <person name="Wang X."/>
        </authorList>
    </citation>
    <scope>NUCLEOTIDE SEQUENCE [LARGE SCALE GENOMIC DNA]</scope>
    <source>
        <strain evidence="9 10">ATCC 23126</strain>
    </source>
</reference>
<dbReference type="FunFam" id="3.30.565.10:FF:000006">
    <property type="entry name" value="Sensor histidine kinase WalK"/>
    <property type="match status" value="1"/>
</dbReference>
<evidence type="ECO:0000259" key="7">
    <source>
        <dbReference type="PROSITE" id="PS50112"/>
    </source>
</evidence>
<dbReference type="RefSeq" id="WP_169657873.1">
    <property type="nucleotide sequence ID" value="NZ_JABANE010000044.1"/>
</dbReference>
<evidence type="ECO:0000256" key="3">
    <source>
        <dbReference type="ARBA" id="ARBA00022553"/>
    </source>
</evidence>
<dbReference type="PROSITE" id="PS50112">
    <property type="entry name" value="PAS"/>
    <property type="match status" value="2"/>
</dbReference>
<dbReference type="SMART" id="SM00086">
    <property type="entry name" value="PAC"/>
    <property type="match status" value="2"/>
</dbReference>
<dbReference type="PANTHER" id="PTHR43304:SF1">
    <property type="entry name" value="PAC DOMAIN-CONTAINING PROTEIN"/>
    <property type="match status" value="1"/>
</dbReference>
<sequence length="618" mass="71148">MDSQLTILKNLSEALIMVNEEGVIEFANDAITDVLGYKPKNLIGRPMSILMPEKTIHGHQRKFDSFLQNPKRRKMGNTDPIRIKHQNGSVINVEISLSSVEIEGARKAIALIVDINRFFKYKNPLKDKLELYYSLIEHNTDHLFQIDREYKIQYVNHVSPGLTKEEVMGAYLIDLLPNDYTKDLVKNILTSVFETGIAKSYKVDFPSPLGALHYDTTVTPVIKNGEIFRLNLITRNVTNDYNIKKQLIERKNFIEKIDLNSINGIYIYNFQTATTEYTNSKYTEIFGYSREEINKMTTDDFISLFHVSDRENVIEHLKKVRHSKEGQFFTLEYRIKSKKGDWVWCLSRDSGFEYNEEGKATSFIGAFVDITQTKKIELELLQKNKEIENFVYHACHDIKSPINSISQLIDLSLEDSKNKEELEIVDKSIKRLRNLVVSLLDFGNESIFKKTEYVALDDLVDNVLDDLKTDIDASSSRIERKNELPEINCYKLGMYQVFLNLISNAIKFRNRITTPVITIKAQSQVQHWKFTVTDNGIGIKNDKKDAIFDAFTRLHSEYDGNGLGLANCKKVISRHGGDIWVENNKEGGSTFIFTISKDLDKLSDQLEIKNTQAEEHTL</sequence>
<dbReference type="SMART" id="SM00387">
    <property type="entry name" value="HATPase_c"/>
    <property type="match status" value="1"/>
</dbReference>
<dbReference type="PROSITE" id="PS50113">
    <property type="entry name" value="PAC"/>
    <property type="match status" value="1"/>
</dbReference>
<dbReference type="PANTHER" id="PTHR43304">
    <property type="entry name" value="PHYTOCHROME-LIKE PROTEIN CPH1"/>
    <property type="match status" value="1"/>
</dbReference>
<dbReference type="InterPro" id="IPR013655">
    <property type="entry name" value="PAS_fold_3"/>
</dbReference>
<dbReference type="PROSITE" id="PS50109">
    <property type="entry name" value="HIS_KIN"/>
    <property type="match status" value="1"/>
</dbReference>
<proteinExistence type="predicted"/>
<dbReference type="InterPro" id="IPR005467">
    <property type="entry name" value="His_kinase_dom"/>
</dbReference>
<dbReference type="InterPro" id="IPR035965">
    <property type="entry name" value="PAS-like_dom_sf"/>
</dbReference>
<dbReference type="Pfam" id="PF13426">
    <property type="entry name" value="PAS_9"/>
    <property type="match status" value="1"/>
</dbReference>
<dbReference type="GO" id="GO:0000155">
    <property type="term" value="F:phosphorelay sensor kinase activity"/>
    <property type="evidence" value="ECO:0007669"/>
    <property type="project" value="InterPro"/>
</dbReference>
<dbReference type="InterPro" id="IPR000014">
    <property type="entry name" value="PAS"/>
</dbReference>
<dbReference type="AlphaFoldDB" id="A0A7X9RVS1"/>
<dbReference type="SMART" id="SM00091">
    <property type="entry name" value="PAS"/>
    <property type="match status" value="3"/>
</dbReference>
<dbReference type="InterPro" id="IPR001610">
    <property type="entry name" value="PAC"/>
</dbReference>
<evidence type="ECO:0000256" key="4">
    <source>
        <dbReference type="ARBA" id="ARBA00022679"/>
    </source>
</evidence>
<dbReference type="SUPFAM" id="SSF55874">
    <property type="entry name" value="ATPase domain of HSP90 chaperone/DNA topoisomerase II/histidine kinase"/>
    <property type="match status" value="1"/>
</dbReference>
<feature type="domain" description="Histidine kinase" evidence="6">
    <location>
        <begin position="393"/>
        <end position="599"/>
    </location>
</feature>